<dbReference type="KEGG" id="aad:TC41_1604"/>
<proteinExistence type="predicted"/>
<accession>F8IK22</accession>
<evidence type="ECO:0000313" key="1">
    <source>
        <dbReference type="EMBL" id="AEJ43534.1"/>
    </source>
</evidence>
<organism evidence="1 2">
    <name type="scientific">Alicyclobacillus acidocaldarius (strain Tc-4-1)</name>
    <name type="common">Bacillus acidocaldarius</name>
    <dbReference type="NCBI Taxonomy" id="1048834"/>
    <lineage>
        <taxon>Bacteria</taxon>
        <taxon>Bacillati</taxon>
        <taxon>Bacillota</taxon>
        <taxon>Bacilli</taxon>
        <taxon>Bacillales</taxon>
        <taxon>Alicyclobacillaceae</taxon>
        <taxon>Alicyclobacillus</taxon>
    </lineage>
</organism>
<gene>
    <name evidence="1" type="ordered locus">TC41_1604</name>
</gene>
<dbReference type="HOGENOM" id="CLU_1674237_0_0_9"/>
<dbReference type="STRING" id="1048834.TC41_1604"/>
<name>F8IK22_ALIAT</name>
<dbReference type="PATRIC" id="fig|1048834.4.peg.1525"/>
<dbReference type="EMBL" id="CP002902">
    <property type="protein sequence ID" value="AEJ43534.1"/>
    <property type="molecule type" value="Genomic_DNA"/>
</dbReference>
<protein>
    <submittedName>
        <fullName evidence="1">Uncharacterized protein</fullName>
    </submittedName>
</protein>
<evidence type="ECO:0000313" key="2">
    <source>
        <dbReference type="Proteomes" id="UP000000292"/>
    </source>
</evidence>
<sequence>MSMAIQRMRRMLDDILVPVALGTLTTLVLAQLAMQMPRVRERVEAMARSRPVMAMQTGTPPGLQGATGSIILTADSAERAANVIVFRNGVSLGPFTTNEMQILVHAGDVISFRDATPQGPPVTLYVRDGSNDMLYPVTGETITLGGGTATASLEPVAFF</sequence>
<dbReference type="AlphaFoldDB" id="F8IK22"/>
<reference evidence="2" key="2">
    <citation type="submission" date="2011-06" db="EMBL/GenBank/DDBJ databases">
        <title>The complete genome sequence of Alicyclobacillus acidocaldarius sp. Tc-4-1.</title>
        <authorList>
            <person name="Chen Y."/>
            <person name="He Y."/>
            <person name="Dong Z."/>
            <person name="Hu S."/>
        </authorList>
    </citation>
    <scope>NUCLEOTIDE SEQUENCE [LARGE SCALE GENOMIC DNA]</scope>
    <source>
        <strain evidence="2">Tc-4-1</strain>
    </source>
</reference>
<reference evidence="1 2" key="1">
    <citation type="journal article" date="2011" name="J. Bacteriol.">
        <title>Complete Genome Sequence of Alicyclobacillus acidocaldarius Strain Tc-4-1.</title>
        <authorList>
            <person name="Chen Y."/>
            <person name="He Y."/>
            <person name="Zhang B."/>
            <person name="Yang J."/>
            <person name="Li W."/>
            <person name="Dong Z."/>
            <person name="Hu S."/>
        </authorList>
    </citation>
    <scope>NUCLEOTIDE SEQUENCE [LARGE SCALE GENOMIC DNA]</scope>
    <source>
        <strain evidence="1 2">Tc-4-1</strain>
    </source>
</reference>
<dbReference type="Proteomes" id="UP000000292">
    <property type="component" value="Chromosome"/>
</dbReference>